<reference evidence="1" key="1">
    <citation type="journal article" date="2018" name="Genome Biol. Evol.">
        <title>Genomics and development of Lentinus tigrinus, a white-rot wood-decaying mushroom with dimorphic fruiting bodies.</title>
        <authorList>
            <person name="Wu B."/>
            <person name="Xu Z."/>
            <person name="Knudson A."/>
            <person name="Carlson A."/>
            <person name="Chen N."/>
            <person name="Kovaka S."/>
            <person name="LaButti K."/>
            <person name="Lipzen A."/>
            <person name="Pennachio C."/>
            <person name="Riley R."/>
            <person name="Schakwitz W."/>
            <person name="Umezawa K."/>
            <person name="Ohm R.A."/>
            <person name="Grigoriev I.V."/>
            <person name="Nagy L.G."/>
            <person name="Gibbons J."/>
            <person name="Hibbett D."/>
        </authorList>
    </citation>
    <scope>NUCLEOTIDE SEQUENCE [LARGE SCALE GENOMIC DNA]</scope>
    <source>
        <strain evidence="1">ALCF2SS1-6</strain>
    </source>
</reference>
<dbReference type="InterPro" id="IPR036397">
    <property type="entry name" value="RNaseH_sf"/>
</dbReference>
<name>A0A5C2RX74_9APHY</name>
<accession>A0A5C2RX74</accession>
<protein>
    <recommendedName>
        <fullName evidence="3">3'-5' exonuclease domain-containing protein</fullName>
    </recommendedName>
</protein>
<evidence type="ECO:0000313" key="1">
    <source>
        <dbReference type="EMBL" id="RPD55496.1"/>
    </source>
</evidence>
<proteinExistence type="predicted"/>
<dbReference type="PANTHER" id="PTHR43040">
    <property type="entry name" value="RIBONUCLEASE D"/>
    <property type="match status" value="1"/>
</dbReference>
<evidence type="ECO:0000313" key="2">
    <source>
        <dbReference type="Proteomes" id="UP000313359"/>
    </source>
</evidence>
<dbReference type="STRING" id="1328759.A0A5C2RX74"/>
<sequence>MPGVKTPHVLCDTYEAASQAVTELSSSSVLLVDCEGRNIGVPGGALSIITVGDWTASRIFLFDVLALPDKSHPLLAPLLSLLRRTDITKIVWDGRADFFEMVEAYGVQMEGVLDLQLVEVAQRGRRKNKGWRQGHTADYFKRMKDELRDDPDALEGIHRLYGLDHCAGLYGVVGKGGGKNHDVVAMHAQDRTEMWMRRPLPPALLEYAAHDIELIAKVFARFQKKGQYLDHLEALKEMSARYMEVYPTRELRAKHAQLDLCKFVPLEVLTPPQDGAPRFECARCGRVLSLLCFSTAAAGVKTAESGDAASSAKPEPQVGEQGDRVVEQRLTLCRLCHLIARRNSEEVLGEWVPISA</sequence>
<dbReference type="InterPro" id="IPR012337">
    <property type="entry name" value="RNaseH-like_sf"/>
</dbReference>
<dbReference type="OrthoDB" id="26838at2759"/>
<dbReference type="Proteomes" id="UP000313359">
    <property type="component" value="Unassembled WGS sequence"/>
</dbReference>
<dbReference type="Gene3D" id="3.30.420.10">
    <property type="entry name" value="Ribonuclease H-like superfamily/Ribonuclease H"/>
    <property type="match status" value="1"/>
</dbReference>
<dbReference type="AlphaFoldDB" id="A0A5C2RX74"/>
<evidence type="ECO:0008006" key="3">
    <source>
        <dbReference type="Google" id="ProtNLM"/>
    </source>
</evidence>
<dbReference type="PANTHER" id="PTHR43040:SF1">
    <property type="entry name" value="RIBONUCLEASE D"/>
    <property type="match status" value="1"/>
</dbReference>
<keyword evidence="2" id="KW-1185">Reference proteome</keyword>
<dbReference type="GO" id="GO:0003676">
    <property type="term" value="F:nucleic acid binding"/>
    <property type="evidence" value="ECO:0007669"/>
    <property type="project" value="InterPro"/>
</dbReference>
<dbReference type="SUPFAM" id="SSF53098">
    <property type="entry name" value="Ribonuclease H-like"/>
    <property type="match status" value="1"/>
</dbReference>
<dbReference type="EMBL" id="ML122295">
    <property type="protein sequence ID" value="RPD55496.1"/>
    <property type="molecule type" value="Genomic_DNA"/>
</dbReference>
<organism evidence="1 2">
    <name type="scientific">Lentinus tigrinus ALCF2SS1-6</name>
    <dbReference type="NCBI Taxonomy" id="1328759"/>
    <lineage>
        <taxon>Eukaryota</taxon>
        <taxon>Fungi</taxon>
        <taxon>Dikarya</taxon>
        <taxon>Basidiomycota</taxon>
        <taxon>Agaricomycotina</taxon>
        <taxon>Agaricomycetes</taxon>
        <taxon>Polyporales</taxon>
        <taxon>Polyporaceae</taxon>
        <taxon>Lentinus</taxon>
    </lineage>
</organism>
<gene>
    <name evidence="1" type="ORF">L227DRAFT_509967</name>
</gene>